<dbReference type="Proteomes" id="UP000237381">
    <property type="component" value="Unassembled WGS sequence"/>
</dbReference>
<gene>
    <name evidence="1" type="ORF">B0G62_10577</name>
</gene>
<proteinExistence type="predicted"/>
<organism evidence="1 2">
    <name type="scientific">Paraburkholderia eburnea</name>
    <dbReference type="NCBI Taxonomy" id="1189126"/>
    <lineage>
        <taxon>Bacteria</taxon>
        <taxon>Pseudomonadati</taxon>
        <taxon>Pseudomonadota</taxon>
        <taxon>Betaproteobacteria</taxon>
        <taxon>Burkholderiales</taxon>
        <taxon>Burkholderiaceae</taxon>
        <taxon>Paraburkholderia</taxon>
    </lineage>
</organism>
<reference evidence="1 2" key="1">
    <citation type="submission" date="2018-01" db="EMBL/GenBank/DDBJ databases">
        <title>Genomic Encyclopedia of Type Strains, Phase III (KMG-III): the genomes of soil and plant-associated and newly described type strains.</title>
        <authorList>
            <person name="Whitman W."/>
        </authorList>
    </citation>
    <scope>NUCLEOTIDE SEQUENCE [LARGE SCALE GENOMIC DNA]</scope>
    <source>
        <strain evidence="1 2">JCM 18070</strain>
    </source>
</reference>
<dbReference type="AlphaFoldDB" id="A0A2S4MBX2"/>
<name>A0A2S4MBX2_9BURK</name>
<evidence type="ECO:0000313" key="2">
    <source>
        <dbReference type="Proteomes" id="UP000237381"/>
    </source>
</evidence>
<dbReference type="EMBL" id="PQGA01000005">
    <property type="protein sequence ID" value="POR52109.1"/>
    <property type="molecule type" value="Genomic_DNA"/>
</dbReference>
<evidence type="ECO:0000313" key="1">
    <source>
        <dbReference type="EMBL" id="POR52109.1"/>
    </source>
</evidence>
<accession>A0A2S4MBX2</accession>
<dbReference type="Pfam" id="PF11811">
    <property type="entry name" value="DUF3331"/>
    <property type="match status" value="1"/>
</dbReference>
<dbReference type="InterPro" id="IPR021769">
    <property type="entry name" value="DUF3331"/>
</dbReference>
<keyword evidence="2" id="KW-1185">Reference proteome</keyword>
<protein>
    <submittedName>
        <fullName evidence="1">Uncharacterized protein DUF3331</fullName>
    </submittedName>
</protein>
<comment type="caution">
    <text evidence="1">The sequence shown here is derived from an EMBL/GenBank/DDBJ whole genome shotgun (WGS) entry which is preliminary data.</text>
</comment>
<sequence length="137" mass="14964">MQELGTGNAWQYTLTLLGGGSVFDGRTMDYACHAMQANSNAAQSPEIDVAPARRANLAFVDVCEDKLISVSWGDPTSGHYTEQLWRLCIARKRGQCALTGTDIQRGDKIYRPFSRGTTPINANWAVLASALEIDVKV</sequence>
<dbReference type="RefSeq" id="WP_244193211.1">
    <property type="nucleotide sequence ID" value="NZ_PQGA01000005.1"/>
</dbReference>